<sequence length="92" mass="9551">MVGRIVRWAVALGFAAVWWWAVLRIALGQGAGVLEAAVAAGGWGLSLLPVHCVPKVQAVGAVPRGRWAAAWRAGDATRASSHPRSGEVSDPS</sequence>
<organism evidence="1 2">
    <name type="scientific">Streptomyces puniciscabiei</name>
    <dbReference type="NCBI Taxonomy" id="164348"/>
    <lineage>
        <taxon>Bacteria</taxon>
        <taxon>Bacillati</taxon>
        <taxon>Actinomycetota</taxon>
        <taxon>Actinomycetes</taxon>
        <taxon>Kitasatosporales</taxon>
        <taxon>Streptomycetaceae</taxon>
        <taxon>Streptomyces</taxon>
    </lineage>
</organism>
<accession>A0A542UAK1</accession>
<dbReference type="Proteomes" id="UP000318103">
    <property type="component" value="Unassembled WGS sequence"/>
</dbReference>
<evidence type="ECO:0000313" key="2">
    <source>
        <dbReference type="Proteomes" id="UP000318103"/>
    </source>
</evidence>
<protein>
    <submittedName>
        <fullName evidence="1">Uncharacterized protein</fullName>
    </submittedName>
</protein>
<name>A0A542UAK1_9ACTN</name>
<proteinExistence type="predicted"/>
<reference evidence="1 2" key="1">
    <citation type="submission" date="2019-06" db="EMBL/GenBank/DDBJ databases">
        <title>Sequencing the genomes of 1000 actinobacteria strains.</title>
        <authorList>
            <person name="Klenk H.-P."/>
        </authorList>
    </citation>
    <scope>NUCLEOTIDE SEQUENCE [LARGE SCALE GENOMIC DNA]</scope>
    <source>
        <strain evidence="1 2">DSM 41929</strain>
    </source>
</reference>
<gene>
    <name evidence="1" type="ORF">FB563_1027</name>
</gene>
<dbReference type="AlphaFoldDB" id="A0A542UAK1"/>
<comment type="caution">
    <text evidence="1">The sequence shown here is derived from an EMBL/GenBank/DDBJ whole genome shotgun (WGS) entry which is preliminary data.</text>
</comment>
<evidence type="ECO:0000313" key="1">
    <source>
        <dbReference type="EMBL" id="TQK96100.1"/>
    </source>
</evidence>
<keyword evidence="2" id="KW-1185">Reference proteome</keyword>
<dbReference type="EMBL" id="VFNX01000001">
    <property type="protein sequence ID" value="TQK96100.1"/>
    <property type="molecule type" value="Genomic_DNA"/>
</dbReference>